<comment type="caution">
    <text evidence="4">The sequence shown here is derived from an EMBL/GenBank/DDBJ whole genome shotgun (WGS) entry which is preliminary data.</text>
</comment>
<dbReference type="PANTHER" id="PTHR47816">
    <property type="entry name" value="RIBOSOMAL RNA SMALL SUBUNIT METHYLTRANSFERASE C"/>
    <property type="match status" value="1"/>
</dbReference>
<dbReference type="Gene3D" id="3.40.50.150">
    <property type="entry name" value="Vaccinia Virus protein VP39"/>
    <property type="match status" value="1"/>
</dbReference>
<dbReference type="Proteomes" id="UP000741863">
    <property type="component" value="Unassembled WGS sequence"/>
</dbReference>
<keyword evidence="5" id="KW-1185">Reference proteome</keyword>
<dbReference type="GO" id="GO:0052914">
    <property type="term" value="F:16S rRNA (guanine(1207)-N(2))-methyltransferase activity"/>
    <property type="evidence" value="ECO:0007669"/>
    <property type="project" value="UniProtKB-EC"/>
</dbReference>
<sequence>MSSHYYDKKPTVSSERQTVGVTIKEKEYSFYTDRGVFSKGGVDFGSAFLANAYQAPAVDGPVLDVGCGYGPLGISIAGDTGRQVWMTDVNERAVELATENAVRNHVEKQVTIVRGSGYEAIPDEKLFASIVTNPPIRAGKEVVHHFFEEAHKRLVDSGELWVVIQKKQGAPSTKKKLEELFKEVVEEGKSKGYSLYRCYK</sequence>
<gene>
    <name evidence="4" type="ORF">JOD17_003801</name>
</gene>
<keyword evidence="2 4" id="KW-0808">Transferase</keyword>
<proteinExistence type="predicted"/>
<feature type="domain" description="Methyltransferase small" evidence="3">
    <location>
        <begin position="28"/>
        <end position="196"/>
    </location>
</feature>
<dbReference type="CDD" id="cd02440">
    <property type="entry name" value="AdoMet_MTases"/>
    <property type="match status" value="1"/>
</dbReference>
<name>A0ABS2PIM9_9BACL</name>
<evidence type="ECO:0000313" key="4">
    <source>
        <dbReference type="EMBL" id="MBM7634678.1"/>
    </source>
</evidence>
<reference evidence="4 5" key="1">
    <citation type="submission" date="2021-01" db="EMBL/GenBank/DDBJ databases">
        <title>Genomic Encyclopedia of Type Strains, Phase IV (KMG-IV): sequencing the most valuable type-strain genomes for metagenomic binning, comparative biology and taxonomic classification.</title>
        <authorList>
            <person name="Goeker M."/>
        </authorList>
    </citation>
    <scope>NUCLEOTIDE SEQUENCE [LARGE SCALE GENOMIC DNA]</scope>
    <source>
        <strain evidence="4 5">DSM 25540</strain>
    </source>
</reference>
<dbReference type="SUPFAM" id="SSF53335">
    <property type="entry name" value="S-adenosyl-L-methionine-dependent methyltransferases"/>
    <property type="match status" value="1"/>
</dbReference>
<evidence type="ECO:0000256" key="1">
    <source>
        <dbReference type="ARBA" id="ARBA00022603"/>
    </source>
</evidence>
<evidence type="ECO:0000313" key="5">
    <source>
        <dbReference type="Proteomes" id="UP000741863"/>
    </source>
</evidence>
<dbReference type="EMBL" id="JAFBEC010000015">
    <property type="protein sequence ID" value="MBM7634678.1"/>
    <property type="molecule type" value="Genomic_DNA"/>
</dbReference>
<dbReference type="InterPro" id="IPR029063">
    <property type="entry name" value="SAM-dependent_MTases_sf"/>
</dbReference>
<dbReference type="PANTHER" id="PTHR47816:SF4">
    <property type="entry name" value="RIBOSOMAL RNA SMALL SUBUNIT METHYLTRANSFERASE C"/>
    <property type="match status" value="1"/>
</dbReference>
<dbReference type="InterPro" id="IPR007848">
    <property type="entry name" value="Small_mtfrase_dom"/>
</dbReference>
<dbReference type="EC" id="2.1.1.172" evidence="4"/>
<evidence type="ECO:0000256" key="2">
    <source>
        <dbReference type="ARBA" id="ARBA00022679"/>
    </source>
</evidence>
<keyword evidence="1 4" id="KW-0489">Methyltransferase</keyword>
<dbReference type="InterPro" id="IPR046977">
    <property type="entry name" value="RsmC/RlmG"/>
</dbReference>
<accession>A0ABS2PIM9</accession>
<dbReference type="RefSeq" id="WP_204699463.1">
    <property type="nucleotide sequence ID" value="NZ_JAFBEC010000015.1"/>
</dbReference>
<dbReference type="Pfam" id="PF05175">
    <property type="entry name" value="MTS"/>
    <property type="match status" value="1"/>
</dbReference>
<organism evidence="4 5">
    <name type="scientific">Geomicrobium sediminis</name>
    <dbReference type="NCBI Taxonomy" id="1347788"/>
    <lineage>
        <taxon>Bacteria</taxon>
        <taxon>Bacillati</taxon>
        <taxon>Bacillota</taxon>
        <taxon>Bacilli</taxon>
        <taxon>Bacillales</taxon>
        <taxon>Geomicrobium</taxon>
    </lineage>
</organism>
<protein>
    <submittedName>
        <fullName evidence="4">16S rRNA (Guanine1207-N2)-methyltransferase</fullName>
        <ecNumber evidence="4">2.1.1.172</ecNumber>
    </submittedName>
</protein>
<evidence type="ECO:0000259" key="3">
    <source>
        <dbReference type="Pfam" id="PF05175"/>
    </source>
</evidence>